<gene>
    <name evidence="1" type="ORF">LCGC14_1633630</name>
</gene>
<organism evidence="1">
    <name type="scientific">marine sediment metagenome</name>
    <dbReference type="NCBI Taxonomy" id="412755"/>
    <lineage>
        <taxon>unclassified sequences</taxon>
        <taxon>metagenomes</taxon>
        <taxon>ecological metagenomes</taxon>
    </lineage>
</organism>
<dbReference type="EMBL" id="LAZR01013513">
    <property type="protein sequence ID" value="KKM21613.1"/>
    <property type="molecule type" value="Genomic_DNA"/>
</dbReference>
<feature type="non-terminal residue" evidence="1">
    <location>
        <position position="1"/>
    </location>
</feature>
<evidence type="ECO:0000313" key="1">
    <source>
        <dbReference type="EMBL" id="KKM21613.1"/>
    </source>
</evidence>
<comment type="caution">
    <text evidence="1">The sequence shown here is derived from an EMBL/GenBank/DDBJ whole genome shotgun (WGS) entry which is preliminary data.</text>
</comment>
<dbReference type="AlphaFoldDB" id="A0A0F9KHI0"/>
<sequence>AGLNVESGSGGQVVPVPFAGGQGWKIIYEPFTDGIDFTSTTLPKWQQTATGTGTTSPAGIHGVSLLPKTTSDNSGLHLQWTTPTLVFGSAGKKFYFETMATVTSSGGTMPEAESVVGFTSDVQTTGFVDTLGTAWAWNDGVAFCHLDAATEISLVVGNGGTLQTIGIGQDYVSGVALRLACYYDGSTYRLYVDGAEVASEARVTAPGGTACGASLYTKDGEAQSKDLLVNYLYLAVEL</sequence>
<protein>
    <submittedName>
        <fullName evidence="1">Uncharacterized protein</fullName>
    </submittedName>
</protein>
<proteinExistence type="predicted"/>
<reference evidence="1" key="1">
    <citation type="journal article" date="2015" name="Nature">
        <title>Complex archaea that bridge the gap between prokaryotes and eukaryotes.</title>
        <authorList>
            <person name="Spang A."/>
            <person name="Saw J.H."/>
            <person name="Jorgensen S.L."/>
            <person name="Zaremba-Niedzwiedzka K."/>
            <person name="Martijn J."/>
            <person name="Lind A.E."/>
            <person name="van Eijk R."/>
            <person name="Schleper C."/>
            <person name="Guy L."/>
            <person name="Ettema T.J."/>
        </authorList>
    </citation>
    <scope>NUCLEOTIDE SEQUENCE</scope>
</reference>
<name>A0A0F9KHI0_9ZZZZ</name>
<accession>A0A0F9KHI0</accession>